<keyword evidence="2" id="KW-0812">Transmembrane</keyword>
<reference evidence="6" key="2">
    <citation type="submission" date="2023-07" db="EMBL/GenBank/DDBJ databases">
        <authorList>
            <consortium name="Lawrence Berkeley National Laboratory"/>
            <person name="Haridas S."/>
            <person name="Hensen N."/>
            <person name="Bonometti L."/>
            <person name="Westerberg I."/>
            <person name="Brannstrom I.O."/>
            <person name="Guillou S."/>
            <person name="Cros-Aarteil S."/>
            <person name="Calhoun S."/>
            <person name="Kuo A."/>
            <person name="Mondo S."/>
            <person name="Pangilinan J."/>
            <person name="Riley R."/>
            <person name="LaButti K."/>
            <person name="Andreopoulos B."/>
            <person name="Lipzen A."/>
            <person name="Chen C."/>
            <person name="Yanf M."/>
            <person name="Daum C."/>
            <person name="Ng V."/>
            <person name="Clum A."/>
            <person name="Steindorff A."/>
            <person name="Ohm R."/>
            <person name="Martin F."/>
            <person name="Silar P."/>
            <person name="Natvig D."/>
            <person name="Lalanne C."/>
            <person name="Gautier V."/>
            <person name="Ament-velasquez S.L."/>
            <person name="Kruys A."/>
            <person name="Hutchinson M.I."/>
            <person name="Powell A.J."/>
            <person name="Barry K."/>
            <person name="Miller A.N."/>
            <person name="Grigoriev I.V."/>
            <person name="Debuchy R."/>
            <person name="Gladieux P."/>
            <person name="Thoren M.H."/>
            <person name="Johannesson H."/>
        </authorList>
    </citation>
    <scope>NUCLEOTIDE SEQUENCE</scope>
    <source>
        <strain evidence="6">FGSC 1904</strain>
    </source>
</reference>
<evidence type="ECO:0000256" key="2">
    <source>
        <dbReference type="ARBA" id="ARBA00022692"/>
    </source>
</evidence>
<feature type="compositionally biased region" description="Pro residues" evidence="5">
    <location>
        <begin position="118"/>
        <end position="127"/>
    </location>
</feature>
<name>A0AAE0NUT3_SORBR</name>
<dbReference type="Proteomes" id="UP001281003">
    <property type="component" value="Unassembled WGS sequence"/>
</dbReference>
<feature type="compositionally biased region" description="Pro residues" evidence="5">
    <location>
        <begin position="213"/>
        <end position="222"/>
    </location>
</feature>
<evidence type="ECO:0000313" key="7">
    <source>
        <dbReference type="Proteomes" id="UP001281003"/>
    </source>
</evidence>
<evidence type="ECO:0008006" key="8">
    <source>
        <dbReference type="Google" id="ProtNLM"/>
    </source>
</evidence>
<feature type="region of interest" description="Disordered" evidence="5">
    <location>
        <begin position="1"/>
        <end position="240"/>
    </location>
</feature>
<proteinExistence type="predicted"/>
<evidence type="ECO:0000256" key="1">
    <source>
        <dbReference type="ARBA" id="ARBA00004370"/>
    </source>
</evidence>
<dbReference type="InterPro" id="IPR050618">
    <property type="entry name" value="Ubq-SigPath_Reg"/>
</dbReference>
<protein>
    <recommendedName>
        <fullName evidence="8">SPRY domain-containing protein</fullName>
    </recommendedName>
</protein>
<keyword evidence="7" id="KW-1185">Reference proteome</keyword>
<accession>A0AAE0NUT3</accession>
<feature type="compositionally biased region" description="Basic and acidic residues" evidence="5">
    <location>
        <begin position="1"/>
        <end position="13"/>
    </location>
</feature>
<dbReference type="InterPro" id="IPR035780">
    <property type="entry name" value="SPRY_Ssh4-like"/>
</dbReference>
<feature type="compositionally biased region" description="Low complexity" evidence="5">
    <location>
        <begin position="17"/>
        <end position="29"/>
    </location>
</feature>
<evidence type="ECO:0000256" key="3">
    <source>
        <dbReference type="ARBA" id="ARBA00022989"/>
    </source>
</evidence>
<organism evidence="6 7">
    <name type="scientific">Sordaria brevicollis</name>
    <dbReference type="NCBI Taxonomy" id="83679"/>
    <lineage>
        <taxon>Eukaryota</taxon>
        <taxon>Fungi</taxon>
        <taxon>Dikarya</taxon>
        <taxon>Ascomycota</taxon>
        <taxon>Pezizomycotina</taxon>
        <taxon>Sordariomycetes</taxon>
        <taxon>Sordariomycetidae</taxon>
        <taxon>Sordariales</taxon>
        <taxon>Sordariaceae</taxon>
        <taxon>Sordaria</taxon>
    </lineage>
</organism>
<dbReference type="PANTHER" id="PTHR12864">
    <property type="entry name" value="RAN BINDING PROTEIN 9-RELATED"/>
    <property type="match status" value="1"/>
</dbReference>
<dbReference type="Gene3D" id="2.60.120.920">
    <property type="match status" value="1"/>
</dbReference>
<keyword evidence="4" id="KW-0472">Membrane</keyword>
<evidence type="ECO:0000256" key="4">
    <source>
        <dbReference type="ARBA" id="ARBA00023136"/>
    </source>
</evidence>
<feature type="compositionally biased region" description="Pro residues" evidence="5">
    <location>
        <begin position="139"/>
        <end position="149"/>
    </location>
</feature>
<sequence>MCFGSKDKTDDTPAPRPAQQHQQSPHASAGKVNMPSPRHSLQQQRPQSQQQQYQHQQQQQPAYGNPNQNQNDYAPPSGPPPNFGHNQQQHSGGNDYAPPSGPPPSWGQNNQSSADDFAPPPGPPPSHTRPYQSAGDDFAPPPGPPPSHRPPMNNDDFAPPPGPPPSHRQQQDDFAPPPGPPPSHQQHHQHQQDDFAPPPGPPPSHHRQDDYTQPPPGPPPSHSQPEPKKHDWESFVPDTALFPPPPAFFTGYDRSHTTNATEEEANAGEAWCAQNPLTAPMDLDPVALDALRTHNIRLMSSPQFRGKLDWVSSGVWKGKTEKAAGDACIISYPPLYCVKYDSPLIPANQARGPKTIYYEVTIPRSAGSNNPFLGAMGGGNEEITLALGFTALPYPAFRMPGWHRGSLAVHGDDGHKYVNDRWGGKDFTRPFRRGETYGLGMTFTNVGGRLDVNVFFTREGRITEQWDLHEEGDAEQDLPVTGLEGFHDLSCAIGTFSAVEFEAVFEPGRWKFRPQGI</sequence>
<dbReference type="CDD" id="cd12910">
    <property type="entry name" value="SPRY_SSH4_like"/>
    <property type="match status" value="1"/>
</dbReference>
<reference evidence="6" key="1">
    <citation type="journal article" date="2023" name="Mol. Phylogenet. Evol.">
        <title>Genome-scale phylogeny and comparative genomics of the fungal order Sordariales.</title>
        <authorList>
            <person name="Hensen N."/>
            <person name="Bonometti L."/>
            <person name="Westerberg I."/>
            <person name="Brannstrom I.O."/>
            <person name="Guillou S."/>
            <person name="Cros-Aarteil S."/>
            <person name="Calhoun S."/>
            <person name="Haridas S."/>
            <person name="Kuo A."/>
            <person name="Mondo S."/>
            <person name="Pangilinan J."/>
            <person name="Riley R."/>
            <person name="LaButti K."/>
            <person name="Andreopoulos B."/>
            <person name="Lipzen A."/>
            <person name="Chen C."/>
            <person name="Yan M."/>
            <person name="Daum C."/>
            <person name="Ng V."/>
            <person name="Clum A."/>
            <person name="Steindorff A."/>
            <person name="Ohm R.A."/>
            <person name="Martin F."/>
            <person name="Silar P."/>
            <person name="Natvig D.O."/>
            <person name="Lalanne C."/>
            <person name="Gautier V."/>
            <person name="Ament-Velasquez S.L."/>
            <person name="Kruys A."/>
            <person name="Hutchinson M.I."/>
            <person name="Powell A.J."/>
            <person name="Barry K."/>
            <person name="Miller A.N."/>
            <person name="Grigoriev I.V."/>
            <person name="Debuchy R."/>
            <person name="Gladieux P."/>
            <person name="Hiltunen Thoren M."/>
            <person name="Johannesson H."/>
        </authorList>
    </citation>
    <scope>NUCLEOTIDE SEQUENCE</scope>
    <source>
        <strain evidence="6">FGSC 1904</strain>
    </source>
</reference>
<dbReference type="InterPro" id="IPR043136">
    <property type="entry name" value="B30.2/SPRY_sf"/>
</dbReference>
<dbReference type="GO" id="GO:0016020">
    <property type="term" value="C:membrane"/>
    <property type="evidence" value="ECO:0007669"/>
    <property type="project" value="UniProtKB-SubCell"/>
</dbReference>
<dbReference type="EMBL" id="JAUTDP010000018">
    <property type="protein sequence ID" value="KAK3388142.1"/>
    <property type="molecule type" value="Genomic_DNA"/>
</dbReference>
<gene>
    <name evidence="6" type="ORF">B0T20DRAFT_484725</name>
</gene>
<comment type="subcellular location">
    <subcellularLocation>
        <location evidence="1">Membrane</location>
    </subcellularLocation>
</comment>
<comment type="caution">
    <text evidence="6">The sequence shown here is derived from an EMBL/GenBank/DDBJ whole genome shotgun (WGS) entry which is preliminary data.</text>
</comment>
<feature type="compositionally biased region" description="Low complexity" evidence="5">
    <location>
        <begin position="42"/>
        <end position="71"/>
    </location>
</feature>
<dbReference type="AlphaFoldDB" id="A0AAE0NUT3"/>
<evidence type="ECO:0000313" key="6">
    <source>
        <dbReference type="EMBL" id="KAK3388142.1"/>
    </source>
</evidence>
<keyword evidence="3" id="KW-1133">Transmembrane helix</keyword>
<evidence type="ECO:0000256" key="5">
    <source>
        <dbReference type="SAM" id="MobiDB-lite"/>
    </source>
</evidence>